<comment type="caution">
    <text evidence="1">The sequence shown here is derived from an EMBL/GenBank/DDBJ whole genome shotgun (WGS) entry which is preliminary data.</text>
</comment>
<evidence type="ECO:0000313" key="2">
    <source>
        <dbReference type="Proteomes" id="UP001159363"/>
    </source>
</evidence>
<organism evidence="1 2">
    <name type="scientific">Dryococelus australis</name>
    <dbReference type="NCBI Taxonomy" id="614101"/>
    <lineage>
        <taxon>Eukaryota</taxon>
        <taxon>Metazoa</taxon>
        <taxon>Ecdysozoa</taxon>
        <taxon>Arthropoda</taxon>
        <taxon>Hexapoda</taxon>
        <taxon>Insecta</taxon>
        <taxon>Pterygota</taxon>
        <taxon>Neoptera</taxon>
        <taxon>Polyneoptera</taxon>
        <taxon>Phasmatodea</taxon>
        <taxon>Verophasmatodea</taxon>
        <taxon>Anareolatae</taxon>
        <taxon>Phasmatidae</taxon>
        <taxon>Eurycanthinae</taxon>
        <taxon>Dryococelus</taxon>
    </lineage>
</organism>
<protein>
    <submittedName>
        <fullName evidence="1">Uncharacterized protein</fullName>
    </submittedName>
</protein>
<reference evidence="1 2" key="1">
    <citation type="submission" date="2023-02" db="EMBL/GenBank/DDBJ databases">
        <title>LHISI_Scaffold_Assembly.</title>
        <authorList>
            <person name="Stuart O.P."/>
            <person name="Cleave R."/>
            <person name="Magrath M.J.L."/>
            <person name="Mikheyev A.S."/>
        </authorList>
    </citation>
    <scope>NUCLEOTIDE SEQUENCE [LARGE SCALE GENOMIC DNA]</scope>
    <source>
        <strain evidence="1">Daus_M_001</strain>
        <tissue evidence="1">Leg muscle</tissue>
    </source>
</reference>
<dbReference type="EMBL" id="JARBHB010000002">
    <property type="protein sequence ID" value="KAJ8891794.1"/>
    <property type="molecule type" value="Genomic_DNA"/>
</dbReference>
<sequence length="105" mass="12598">MKWEIRLADIKQLSNNLASSRTMNIGSIQNYSRPYYCFANLQILFKLWQTFHEDLCEDIRHTDDILNQGLIQIEDKIFELSEKKMSKFWIFPHHSEKTHVLVLQL</sequence>
<keyword evidence="2" id="KW-1185">Reference proteome</keyword>
<evidence type="ECO:0000313" key="1">
    <source>
        <dbReference type="EMBL" id="KAJ8891794.1"/>
    </source>
</evidence>
<name>A0ABQ9I576_9NEOP</name>
<dbReference type="Proteomes" id="UP001159363">
    <property type="component" value="Chromosome 2"/>
</dbReference>
<proteinExistence type="predicted"/>
<gene>
    <name evidence="1" type="ORF">PR048_004348</name>
</gene>
<accession>A0ABQ9I576</accession>